<dbReference type="Gene3D" id="1.10.287.70">
    <property type="match status" value="1"/>
</dbReference>
<organism evidence="14 15">
    <name type="scientific">Halopseudomonas phragmitis</name>
    <dbReference type="NCBI Taxonomy" id="1931241"/>
    <lineage>
        <taxon>Bacteria</taxon>
        <taxon>Pseudomonadati</taxon>
        <taxon>Pseudomonadota</taxon>
        <taxon>Gammaproteobacteria</taxon>
        <taxon>Pseudomonadales</taxon>
        <taxon>Pseudomonadaceae</taxon>
        <taxon>Halopseudomonas</taxon>
    </lineage>
</organism>
<dbReference type="EMBL" id="CP020100">
    <property type="protein sequence ID" value="AQZ96799.1"/>
    <property type="molecule type" value="Genomic_DNA"/>
</dbReference>
<feature type="domain" description="Ion transport" evidence="13">
    <location>
        <begin position="20"/>
        <end position="244"/>
    </location>
</feature>
<dbReference type="STRING" id="1931241.BVH74_11360"/>
<evidence type="ECO:0000256" key="6">
    <source>
        <dbReference type="ARBA" id="ARBA00022882"/>
    </source>
</evidence>
<feature type="transmembrane region" description="Helical" evidence="12">
    <location>
        <begin position="50"/>
        <end position="73"/>
    </location>
</feature>
<evidence type="ECO:0000256" key="10">
    <source>
        <dbReference type="ARBA" id="ARBA00023136"/>
    </source>
</evidence>
<keyword evidence="3" id="KW-0633">Potassium transport</keyword>
<keyword evidence="4 12" id="KW-0812">Transmembrane</keyword>
<evidence type="ECO:0000256" key="1">
    <source>
        <dbReference type="ARBA" id="ARBA00004141"/>
    </source>
</evidence>
<keyword evidence="10 12" id="KW-0472">Membrane</keyword>
<dbReference type="Proteomes" id="UP000243488">
    <property type="component" value="Chromosome"/>
</dbReference>
<evidence type="ECO:0000256" key="11">
    <source>
        <dbReference type="ARBA" id="ARBA00023303"/>
    </source>
</evidence>
<keyword evidence="8 12" id="KW-1133">Transmembrane helix</keyword>
<evidence type="ECO:0000256" key="3">
    <source>
        <dbReference type="ARBA" id="ARBA00022538"/>
    </source>
</evidence>
<evidence type="ECO:0000256" key="8">
    <source>
        <dbReference type="ARBA" id="ARBA00022989"/>
    </source>
</evidence>
<dbReference type="InterPro" id="IPR028325">
    <property type="entry name" value="VG_K_chnl"/>
</dbReference>
<dbReference type="PRINTS" id="PR00169">
    <property type="entry name" value="KCHANNEL"/>
</dbReference>
<evidence type="ECO:0000256" key="9">
    <source>
        <dbReference type="ARBA" id="ARBA00023065"/>
    </source>
</evidence>
<evidence type="ECO:0000259" key="13">
    <source>
        <dbReference type="Pfam" id="PF00520"/>
    </source>
</evidence>
<evidence type="ECO:0000256" key="7">
    <source>
        <dbReference type="ARBA" id="ARBA00022958"/>
    </source>
</evidence>
<reference evidence="14 15" key="1">
    <citation type="submission" date="2017-03" db="EMBL/GenBank/DDBJ databases">
        <title>Complete genome sequence of the novel DNRA strain Pseudomonas sp. S-6-2 isolated from Chinese polluted river sediment. Journal of Biotechnology.</title>
        <authorList>
            <person name="Li J."/>
            <person name="Xiang F."/>
            <person name="Wang L."/>
            <person name="Xi L."/>
            <person name="Liu J."/>
        </authorList>
    </citation>
    <scope>NUCLEOTIDE SEQUENCE [LARGE SCALE GENOMIC DNA]</scope>
    <source>
        <strain evidence="14 15">S-6-2</strain>
    </source>
</reference>
<keyword evidence="9" id="KW-0406">Ion transport</keyword>
<dbReference type="Gene3D" id="1.20.120.350">
    <property type="entry name" value="Voltage-gated potassium channels. Chain C"/>
    <property type="match status" value="1"/>
</dbReference>
<keyword evidence="7" id="KW-0630">Potassium</keyword>
<dbReference type="InterPro" id="IPR027359">
    <property type="entry name" value="Volt_channel_dom_sf"/>
</dbReference>
<dbReference type="PANTHER" id="PTHR11537">
    <property type="entry name" value="VOLTAGE-GATED POTASSIUM CHANNEL"/>
    <property type="match status" value="1"/>
</dbReference>
<keyword evidence="5" id="KW-0631">Potassium channel</keyword>
<feature type="transmembrane region" description="Helical" evidence="12">
    <location>
        <begin position="150"/>
        <end position="173"/>
    </location>
</feature>
<evidence type="ECO:0000256" key="2">
    <source>
        <dbReference type="ARBA" id="ARBA00022448"/>
    </source>
</evidence>
<dbReference type="GO" id="GO:0005249">
    <property type="term" value="F:voltage-gated potassium channel activity"/>
    <property type="evidence" value="ECO:0007669"/>
    <property type="project" value="InterPro"/>
</dbReference>
<proteinExistence type="predicted"/>
<feature type="transmembrane region" description="Helical" evidence="12">
    <location>
        <begin position="93"/>
        <end position="117"/>
    </location>
</feature>
<dbReference type="KEGG" id="ppha:BVH74_11360"/>
<feature type="transmembrane region" description="Helical" evidence="12">
    <location>
        <begin position="20"/>
        <end position="38"/>
    </location>
</feature>
<keyword evidence="2" id="KW-0813">Transport</keyword>
<feature type="transmembrane region" description="Helical" evidence="12">
    <location>
        <begin position="213"/>
        <end position="237"/>
    </location>
</feature>
<evidence type="ECO:0000313" key="15">
    <source>
        <dbReference type="Proteomes" id="UP000243488"/>
    </source>
</evidence>
<evidence type="ECO:0000256" key="4">
    <source>
        <dbReference type="ARBA" id="ARBA00022692"/>
    </source>
</evidence>
<keyword evidence="11 14" id="KW-0407">Ion channel</keyword>
<keyword evidence="6" id="KW-0851">Voltage-gated channel</keyword>
<protein>
    <submittedName>
        <fullName evidence="14">Potassium channel protein</fullName>
    </submittedName>
</protein>
<evidence type="ECO:0000256" key="12">
    <source>
        <dbReference type="SAM" id="Phobius"/>
    </source>
</evidence>
<evidence type="ECO:0000313" key="14">
    <source>
        <dbReference type="EMBL" id="AQZ96799.1"/>
    </source>
</evidence>
<dbReference type="GO" id="GO:0001508">
    <property type="term" value="P:action potential"/>
    <property type="evidence" value="ECO:0007669"/>
    <property type="project" value="TreeGrafter"/>
</dbReference>
<evidence type="ECO:0000256" key="5">
    <source>
        <dbReference type="ARBA" id="ARBA00022826"/>
    </source>
</evidence>
<dbReference type="PANTHER" id="PTHR11537:SF254">
    <property type="entry name" value="POTASSIUM VOLTAGE-GATED CHANNEL PROTEIN SHAB"/>
    <property type="match status" value="1"/>
</dbReference>
<dbReference type="SUPFAM" id="SSF81324">
    <property type="entry name" value="Voltage-gated potassium channels"/>
    <property type="match status" value="1"/>
</dbReference>
<dbReference type="InterPro" id="IPR005821">
    <property type="entry name" value="Ion_trans_dom"/>
</dbReference>
<dbReference type="Pfam" id="PF00520">
    <property type="entry name" value="Ion_trans"/>
    <property type="match status" value="1"/>
</dbReference>
<accession>A0A1V0BA42</accession>
<sequence length="251" mass="27621">MRAWLHQAVDPSARAQGVSLFNLVICGLILIAVLIAVLETEQTLVDQFPVFFYLAEWLFFIVFAAEFCLRVYVAPLNPLFTGRFGRIRYLFSLWALIDLLALLPFLLTGTDVTAYYLRLARLLRVLRIARLGRFTHAWAMLGGAFHARRYELLISALIALLLLLVSSTFLYLLEAEGQPDAFGSVPRALWWSVATLTTVGYGDVTPLTAAGKFFAGITAVAGIGLVAMPTGILAAAFSDAFQKQRGEKQGG</sequence>
<keyword evidence="15" id="KW-1185">Reference proteome</keyword>
<gene>
    <name evidence="14" type="ORF">BVH74_11360</name>
</gene>
<dbReference type="AlphaFoldDB" id="A0A1V0BA42"/>
<dbReference type="GO" id="GO:0008076">
    <property type="term" value="C:voltage-gated potassium channel complex"/>
    <property type="evidence" value="ECO:0007669"/>
    <property type="project" value="InterPro"/>
</dbReference>
<name>A0A1V0BA42_9GAMM</name>
<comment type="subcellular location">
    <subcellularLocation>
        <location evidence="1">Membrane</location>
        <topology evidence="1">Multi-pass membrane protein</topology>
    </subcellularLocation>
</comment>